<organism evidence="3 4">
    <name type="scientific">Zhihengliuella flava</name>
    <dbReference type="NCBI Taxonomy" id="1285193"/>
    <lineage>
        <taxon>Bacteria</taxon>
        <taxon>Bacillati</taxon>
        <taxon>Actinomycetota</taxon>
        <taxon>Actinomycetes</taxon>
        <taxon>Micrococcales</taxon>
        <taxon>Micrococcaceae</taxon>
        <taxon>Zhihengliuella</taxon>
    </lineage>
</organism>
<gene>
    <name evidence="3" type="ORF">IW252_000057</name>
</gene>
<dbReference type="InterPro" id="IPR058498">
    <property type="entry name" value="DUF8185"/>
</dbReference>
<dbReference type="RefSeq" id="WP_196834749.1">
    <property type="nucleotide sequence ID" value="NZ_JADOTZ010000001.1"/>
</dbReference>
<proteinExistence type="predicted"/>
<dbReference type="EMBL" id="JADOTZ010000001">
    <property type="protein sequence ID" value="MBG6083290.1"/>
    <property type="molecule type" value="Genomic_DNA"/>
</dbReference>
<feature type="domain" description="DUF8010" evidence="1">
    <location>
        <begin position="8"/>
        <end position="112"/>
    </location>
</feature>
<accession>A0A931D3Y0</accession>
<comment type="caution">
    <text evidence="3">The sequence shown here is derived from an EMBL/GenBank/DDBJ whole genome shotgun (WGS) entry which is preliminary data.</text>
</comment>
<keyword evidence="4" id="KW-1185">Reference proteome</keyword>
<dbReference type="Proteomes" id="UP000625033">
    <property type="component" value="Unassembled WGS sequence"/>
</dbReference>
<dbReference type="InterPro" id="IPR058323">
    <property type="entry name" value="DUF8010"/>
</dbReference>
<evidence type="ECO:0000259" key="2">
    <source>
        <dbReference type="Pfam" id="PF26572"/>
    </source>
</evidence>
<dbReference type="AlphaFoldDB" id="A0A931D3Y0"/>
<evidence type="ECO:0000313" key="4">
    <source>
        <dbReference type="Proteomes" id="UP000625033"/>
    </source>
</evidence>
<sequence length="222" mass="22839">MSDAENFTLTLADADTMADLRTFLARARSILDGDIALVARGAAIAVYVPVLQPQGLGEGTPTVLGMRAFGLGQSAELTGVFGLGALTDRLARMNPVDTALQLPPAESRAAWAGVLPPVAGWEPVGEYDGATLVAIADAGTRAVVEALPPNAGQPVLATVRSRIWAEPLADGPAPDVPQAVAFGAQALGFLPDSGSVRVLGNGTWRRFSTPAGHIVTRPGARL</sequence>
<evidence type="ECO:0000313" key="3">
    <source>
        <dbReference type="EMBL" id="MBG6083290.1"/>
    </source>
</evidence>
<dbReference type="Pfam" id="PF26035">
    <property type="entry name" value="DUF8010"/>
    <property type="match status" value="1"/>
</dbReference>
<name>A0A931D3Y0_9MICC</name>
<evidence type="ECO:0000259" key="1">
    <source>
        <dbReference type="Pfam" id="PF26035"/>
    </source>
</evidence>
<feature type="domain" description="DUF8185" evidence="2">
    <location>
        <begin position="116"/>
        <end position="220"/>
    </location>
</feature>
<reference evidence="3" key="1">
    <citation type="submission" date="2020-11" db="EMBL/GenBank/DDBJ databases">
        <title>Sequencing the genomes of 1000 actinobacteria strains.</title>
        <authorList>
            <person name="Klenk H.-P."/>
        </authorList>
    </citation>
    <scope>NUCLEOTIDE SEQUENCE</scope>
    <source>
        <strain evidence="3">DSM 26152</strain>
    </source>
</reference>
<dbReference type="Pfam" id="PF26572">
    <property type="entry name" value="DUF8185"/>
    <property type="match status" value="1"/>
</dbReference>
<protein>
    <submittedName>
        <fullName evidence="3">Uncharacterized protein</fullName>
    </submittedName>
</protein>